<dbReference type="RefSeq" id="WP_015599811.1">
    <property type="nucleotide sequence ID" value="NC_021172.1"/>
</dbReference>
<name>N0BC00_9HYPH</name>
<dbReference type="OrthoDB" id="7210143at2"/>
<dbReference type="Proteomes" id="UP000005952">
    <property type="component" value="Chromosome"/>
</dbReference>
<dbReference type="STRING" id="670307.HYPDE_40643"/>
<accession>N0BC00</accession>
<dbReference type="eggNOG" id="ENOG502ZCM1">
    <property type="taxonomic scope" value="Bacteria"/>
</dbReference>
<dbReference type="HOGENOM" id="CLU_118553_0_0_5"/>
<protein>
    <submittedName>
        <fullName evidence="1">Uncharacterized protein</fullName>
    </submittedName>
</protein>
<reference evidence="1 2" key="1">
    <citation type="journal article" date="2013" name="Genome Announc.">
        <title>Genome sequences for three denitrifying bacterial strains isolated from a uranium- and nitrate-contaminated subsurface environment.</title>
        <authorList>
            <person name="Venkatramanan R."/>
            <person name="Prakash O."/>
            <person name="Woyke T."/>
            <person name="Chain P."/>
            <person name="Goodwin L.A."/>
            <person name="Watson D."/>
            <person name="Brooks S."/>
            <person name="Kostka J.E."/>
            <person name="Green S.J."/>
        </authorList>
    </citation>
    <scope>NUCLEOTIDE SEQUENCE [LARGE SCALE GENOMIC DNA]</scope>
    <source>
        <strain evidence="1 2">1NES1</strain>
    </source>
</reference>
<proteinExistence type="predicted"/>
<keyword evidence="2" id="KW-1185">Reference proteome</keyword>
<dbReference type="AlphaFoldDB" id="N0BC00"/>
<gene>
    <name evidence="1" type="ORF">HYPDE_40643</name>
</gene>
<sequence>MADFFTRFSCVLDVGTPDNAGRALDLYQAFMEQAAREDVPPDGFLLSIQPEHGGTALWIRDEVTGDPQQVILFVLRCAEAFGLTGRWGFQWANTCSQPRVNAFGGGAHVIDLTTRETIAWTDTNGWLARPLAPARGRRGAR</sequence>
<evidence type="ECO:0000313" key="2">
    <source>
        <dbReference type="Proteomes" id="UP000005952"/>
    </source>
</evidence>
<dbReference type="EMBL" id="CP005587">
    <property type="protein sequence ID" value="AGK59797.1"/>
    <property type="molecule type" value="Genomic_DNA"/>
</dbReference>
<evidence type="ECO:0000313" key="1">
    <source>
        <dbReference type="EMBL" id="AGK59797.1"/>
    </source>
</evidence>
<dbReference type="KEGG" id="hdt:HYPDE_40643"/>
<organism evidence="1 2">
    <name type="scientific">Hyphomicrobium denitrificans 1NES1</name>
    <dbReference type="NCBI Taxonomy" id="670307"/>
    <lineage>
        <taxon>Bacteria</taxon>
        <taxon>Pseudomonadati</taxon>
        <taxon>Pseudomonadota</taxon>
        <taxon>Alphaproteobacteria</taxon>
        <taxon>Hyphomicrobiales</taxon>
        <taxon>Hyphomicrobiaceae</taxon>
        <taxon>Hyphomicrobium</taxon>
    </lineage>
</organism>